<protein>
    <submittedName>
        <fullName evidence="2">Uncharacterized protein</fullName>
    </submittedName>
</protein>
<dbReference type="HOGENOM" id="CLU_2014627_0_0_1"/>
<organism evidence="2 3">
    <name type="scientific">Ajellomyces capsulatus (strain H143)</name>
    <name type="common">Darling's disease fungus</name>
    <name type="synonym">Histoplasma capsulatum</name>
    <dbReference type="NCBI Taxonomy" id="544712"/>
    <lineage>
        <taxon>Eukaryota</taxon>
        <taxon>Fungi</taxon>
        <taxon>Dikarya</taxon>
        <taxon>Ascomycota</taxon>
        <taxon>Pezizomycotina</taxon>
        <taxon>Eurotiomycetes</taxon>
        <taxon>Eurotiomycetidae</taxon>
        <taxon>Onygenales</taxon>
        <taxon>Ajellomycetaceae</taxon>
        <taxon>Histoplasma</taxon>
    </lineage>
</organism>
<gene>
    <name evidence="2" type="ORF">HCDG_04633</name>
</gene>
<feature type="region of interest" description="Disordered" evidence="1">
    <location>
        <begin position="100"/>
        <end position="123"/>
    </location>
</feature>
<proteinExistence type="predicted"/>
<dbReference type="eggNOG" id="KOG1680">
    <property type="taxonomic scope" value="Eukaryota"/>
</dbReference>
<evidence type="ECO:0000313" key="2">
    <source>
        <dbReference type="EMBL" id="EER40987.1"/>
    </source>
</evidence>
<dbReference type="OrthoDB" id="2139957at2759"/>
<name>C6HFB0_AJECH</name>
<dbReference type="Proteomes" id="UP000002624">
    <property type="component" value="Unassembled WGS sequence"/>
</dbReference>
<dbReference type="STRING" id="544712.C6HFB0"/>
<dbReference type="VEuPathDB" id="FungiDB:HCDG_04633"/>
<dbReference type="AlphaFoldDB" id="C6HFB0"/>
<evidence type="ECO:0000313" key="3">
    <source>
        <dbReference type="Proteomes" id="UP000002624"/>
    </source>
</evidence>
<evidence type="ECO:0000256" key="1">
    <source>
        <dbReference type="SAM" id="MobiDB-lite"/>
    </source>
</evidence>
<accession>C6HFB0</accession>
<dbReference type="EMBL" id="GG692424">
    <property type="protein sequence ID" value="EER40987.1"/>
    <property type="molecule type" value="Genomic_DNA"/>
</dbReference>
<reference evidence="3" key="1">
    <citation type="submission" date="2009-05" db="EMBL/GenBank/DDBJ databases">
        <title>The genome sequence of Ajellomyces capsulatus strain H143.</title>
        <authorList>
            <person name="Champion M."/>
            <person name="Cuomo C.A."/>
            <person name="Ma L.-J."/>
            <person name="Henn M.R."/>
            <person name="Sil A."/>
            <person name="Goldman B."/>
            <person name="Young S.K."/>
            <person name="Kodira C.D."/>
            <person name="Zeng Q."/>
            <person name="Koehrsen M."/>
            <person name="Alvarado L."/>
            <person name="Berlin A.M."/>
            <person name="Borenstein D."/>
            <person name="Chen Z."/>
            <person name="Engels R."/>
            <person name="Freedman E."/>
            <person name="Gellesch M."/>
            <person name="Goldberg J."/>
            <person name="Griggs A."/>
            <person name="Gujja S."/>
            <person name="Heiman D.I."/>
            <person name="Hepburn T.A."/>
            <person name="Howarth C."/>
            <person name="Jen D."/>
            <person name="Larson L."/>
            <person name="Lewis B."/>
            <person name="Mehta T."/>
            <person name="Park D."/>
            <person name="Pearson M."/>
            <person name="Roberts A."/>
            <person name="Saif S."/>
            <person name="Shea T.D."/>
            <person name="Shenoy N."/>
            <person name="Sisk P."/>
            <person name="Stolte C."/>
            <person name="Sykes S."/>
            <person name="Walk T."/>
            <person name="White J."/>
            <person name="Yandava C."/>
            <person name="Klein B."/>
            <person name="McEwen J.G."/>
            <person name="Puccia R."/>
            <person name="Goldman G.H."/>
            <person name="Felipe M.S."/>
            <person name="Nino-Vega G."/>
            <person name="San-Blas G."/>
            <person name="Taylor J.W."/>
            <person name="Mendoza L."/>
            <person name="Galagan J.E."/>
            <person name="Nusbaum C."/>
            <person name="Birren B.W."/>
        </authorList>
    </citation>
    <scope>NUCLEOTIDE SEQUENCE [LARGE SCALE GENOMIC DNA]</scope>
    <source>
        <strain evidence="3">H143</strain>
    </source>
</reference>
<sequence length="123" mass="13593">MGEALALAREISQLSPDAIVVTRAGLREAWEVGDVSKAVRNTSERYSRNLFEGQNLREVRVARFSIQGEFPPRLPGLKLTDGLELQGLLLSARRDSLTGSNQIYEQQQTKPCVRSPLTSPLTA</sequence>